<accession>W0A339</accession>
<dbReference type="EMBL" id="CP006644">
    <property type="protein sequence ID" value="AHE52364.1"/>
    <property type="molecule type" value="Genomic_DNA"/>
</dbReference>
<evidence type="ECO:0000256" key="1">
    <source>
        <dbReference type="SAM" id="MobiDB-lite"/>
    </source>
</evidence>
<evidence type="ECO:0000313" key="2">
    <source>
        <dbReference type="EMBL" id="AHE52364.1"/>
    </source>
</evidence>
<gene>
    <name evidence="2" type="ORF">NX02_03035</name>
</gene>
<dbReference type="eggNOG" id="ENOG5032G80">
    <property type="taxonomic scope" value="Bacteria"/>
</dbReference>
<organism evidence="2 3">
    <name type="scientific">Sphingomonas sanxanigenens DSM 19645 = NX02</name>
    <dbReference type="NCBI Taxonomy" id="1123269"/>
    <lineage>
        <taxon>Bacteria</taxon>
        <taxon>Pseudomonadati</taxon>
        <taxon>Pseudomonadota</taxon>
        <taxon>Alphaproteobacteria</taxon>
        <taxon>Sphingomonadales</taxon>
        <taxon>Sphingomonadaceae</taxon>
        <taxon>Sphingomonas</taxon>
    </lineage>
</organism>
<sequence length="84" mass="8953">MNKPFKSRFNAPRLTPEEAERQGRISRLAFARLGRDGAIAFLNTHDDTLGGRPIDLAVQGVESCATVEAALNAATATETAPGSR</sequence>
<evidence type="ECO:0000313" key="3">
    <source>
        <dbReference type="Proteomes" id="UP000018851"/>
    </source>
</evidence>
<protein>
    <recommendedName>
        <fullName evidence="4">Antitoxin Xre/MbcA/ParS-like toxin-binding domain-containing protein</fullName>
    </recommendedName>
</protein>
<dbReference type="OrthoDB" id="7473598at2"/>
<name>W0A339_9SPHN</name>
<dbReference type="RefSeq" id="WP_025290681.1">
    <property type="nucleotide sequence ID" value="NZ_CP006644.1"/>
</dbReference>
<dbReference type="AlphaFoldDB" id="W0A339"/>
<evidence type="ECO:0008006" key="4">
    <source>
        <dbReference type="Google" id="ProtNLM"/>
    </source>
</evidence>
<feature type="region of interest" description="Disordered" evidence="1">
    <location>
        <begin position="1"/>
        <end position="22"/>
    </location>
</feature>
<dbReference type="PATRIC" id="fig|1123269.5.peg.587"/>
<dbReference type="Proteomes" id="UP000018851">
    <property type="component" value="Chromosome"/>
</dbReference>
<dbReference type="KEGG" id="ssan:NX02_03035"/>
<dbReference type="HOGENOM" id="CLU_183089_0_0_5"/>
<reference evidence="2 3" key="1">
    <citation type="submission" date="2013-07" db="EMBL/GenBank/DDBJ databases">
        <title>Completed genome of Sphingomonas sanxanigenens NX02.</title>
        <authorList>
            <person name="Ma T."/>
            <person name="Huang H."/>
            <person name="Wu M."/>
            <person name="Li X."/>
            <person name="Li G."/>
        </authorList>
    </citation>
    <scope>NUCLEOTIDE SEQUENCE [LARGE SCALE GENOMIC DNA]</scope>
    <source>
        <strain evidence="2 3">NX02</strain>
    </source>
</reference>
<keyword evidence="3" id="KW-1185">Reference proteome</keyword>
<proteinExistence type="predicted"/>